<dbReference type="CDD" id="cd17540">
    <property type="entry name" value="REC_PhyR"/>
    <property type="match status" value="1"/>
</dbReference>
<evidence type="ECO:0000256" key="3">
    <source>
        <dbReference type="ARBA" id="ARBA00023163"/>
    </source>
</evidence>
<dbReference type="SMART" id="SM00448">
    <property type="entry name" value="REC"/>
    <property type="match status" value="1"/>
</dbReference>
<dbReference type="InterPro" id="IPR014605">
    <property type="entry name" value="Sig_resp-reg_PhyR"/>
</dbReference>
<dbReference type="PIRSF" id="PIRSF036400">
    <property type="entry name" value="RR_Ctr_UCP036400"/>
    <property type="match status" value="1"/>
</dbReference>
<dbReference type="GO" id="GO:0000160">
    <property type="term" value="P:phosphorelay signal transduction system"/>
    <property type="evidence" value="ECO:0007669"/>
    <property type="project" value="InterPro"/>
</dbReference>
<dbReference type="EMBL" id="JAMOIM010000001">
    <property type="protein sequence ID" value="MCW6507047.1"/>
    <property type="molecule type" value="Genomic_DNA"/>
</dbReference>
<feature type="domain" description="Response regulatory" evidence="5">
    <location>
        <begin position="142"/>
        <end position="256"/>
    </location>
</feature>
<dbReference type="InterPro" id="IPR053867">
    <property type="entry name" value="PhyR_sigma4"/>
</dbReference>
<proteinExistence type="predicted"/>
<dbReference type="InterPro" id="IPR050595">
    <property type="entry name" value="Bact_response_regulator"/>
</dbReference>
<dbReference type="Pfam" id="PF00072">
    <property type="entry name" value="Response_reg"/>
    <property type="match status" value="1"/>
</dbReference>
<evidence type="ECO:0000256" key="1">
    <source>
        <dbReference type="ARBA" id="ARBA00022553"/>
    </source>
</evidence>
<dbReference type="InterPro" id="IPR011006">
    <property type="entry name" value="CheY-like_superfamily"/>
</dbReference>
<evidence type="ECO:0000256" key="2">
    <source>
        <dbReference type="ARBA" id="ARBA00023015"/>
    </source>
</evidence>
<keyword evidence="7" id="KW-1185">Reference proteome</keyword>
<dbReference type="InterPro" id="IPR036388">
    <property type="entry name" value="WH-like_DNA-bd_sf"/>
</dbReference>
<dbReference type="RefSeq" id="WP_282583379.1">
    <property type="nucleotide sequence ID" value="NZ_JAMOIM010000001.1"/>
</dbReference>
<protein>
    <submittedName>
        <fullName evidence="6">Response regulator</fullName>
    </submittedName>
</protein>
<accession>A0AA41Z0G3</accession>
<dbReference type="Gene3D" id="1.10.1740.10">
    <property type="match status" value="1"/>
</dbReference>
<dbReference type="NCBIfam" id="NF006623">
    <property type="entry name" value="PRK09191.1"/>
    <property type="match status" value="1"/>
</dbReference>
<dbReference type="AlphaFoldDB" id="A0AA41Z0G3"/>
<sequence length="274" mass="29542">MSISQAIAPHLPHLRRFARALTGSQRSGDAYVVETLEAIVADPDGFGIGDDAKTSLYRLFLKLWGVVSVNNAPDAGVAMPDEIGTSRRLEAISLRPRIALLLTALEGFSVAQAAATLTCSQADVKSLLDQANAEIAAQISTDVLIIEDEPLIALDLQNLVEELGHRVIDVARTHREALAAIQTQSQPGLILADIQLADGSSGLEAVNEILESFEVPVIFITAYPERFLTGAPPEPAFLIAKPFSVDTLRAVISQVLFFDRKSRRRPERSTAIPA</sequence>
<keyword evidence="3" id="KW-0804">Transcription</keyword>
<keyword evidence="1 4" id="KW-0597">Phosphoprotein</keyword>
<dbReference type="SUPFAM" id="SSF52172">
    <property type="entry name" value="CheY-like"/>
    <property type="match status" value="1"/>
</dbReference>
<dbReference type="Pfam" id="PF22233">
    <property type="entry name" value="PhyR_sigma-like"/>
    <property type="match status" value="1"/>
</dbReference>
<organism evidence="6 7">
    <name type="scientific">Lichenifustis flavocetrariae</name>
    <dbReference type="NCBI Taxonomy" id="2949735"/>
    <lineage>
        <taxon>Bacteria</taxon>
        <taxon>Pseudomonadati</taxon>
        <taxon>Pseudomonadota</taxon>
        <taxon>Alphaproteobacteria</taxon>
        <taxon>Hyphomicrobiales</taxon>
        <taxon>Lichenihabitantaceae</taxon>
        <taxon>Lichenifustis</taxon>
    </lineage>
</organism>
<gene>
    <name evidence="6" type="ORF">M8523_03315</name>
</gene>
<reference evidence="6" key="1">
    <citation type="submission" date="2022-05" db="EMBL/GenBank/DDBJ databases">
        <authorList>
            <person name="Pankratov T."/>
        </authorList>
    </citation>
    <scope>NUCLEOTIDE SEQUENCE</scope>
    <source>
        <strain evidence="6">BP6-180914</strain>
    </source>
</reference>
<dbReference type="InterPro" id="IPR053866">
    <property type="entry name" value="PhyR_sigma2"/>
</dbReference>
<evidence type="ECO:0000313" key="6">
    <source>
        <dbReference type="EMBL" id="MCW6507047.1"/>
    </source>
</evidence>
<dbReference type="Pfam" id="PF22029">
    <property type="entry name" value="PhyR_sigma2"/>
    <property type="match status" value="1"/>
</dbReference>
<feature type="modified residue" description="4-aspartylphosphate" evidence="4">
    <location>
        <position position="193"/>
    </location>
</feature>
<evidence type="ECO:0000259" key="5">
    <source>
        <dbReference type="PROSITE" id="PS50110"/>
    </source>
</evidence>
<evidence type="ECO:0000313" key="7">
    <source>
        <dbReference type="Proteomes" id="UP001165667"/>
    </source>
</evidence>
<dbReference type="InterPro" id="IPR001789">
    <property type="entry name" value="Sig_transdc_resp-reg_receiver"/>
</dbReference>
<dbReference type="SUPFAM" id="SSF88659">
    <property type="entry name" value="Sigma3 and sigma4 domains of RNA polymerase sigma factors"/>
    <property type="match status" value="1"/>
</dbReference>
<dbReference type="Gene3D" id="3.40.50.2300">
    <property type="match status" value="1"/>
</dbReference>
<dbReference type="PANTHER" id="PTHR44591:SF3">
    <property type="entry name" value="RESPONSE REGULATORY DOMAIN-CONTAINING PROTEIN"/>
    <property type="match status" value="1"/>
</dbReference>
<dbReference type="PROSITE" id="PS50110">
    <property type="entry name" value="RESPONSE_REGULATORY"/>
    <property type="match status" value="1"/>
</dbReference>
<dbReference type="InterPro" id="IPR013324">
    <property type="entry name" value="RNA_pol_sigma_r3/r4-like"/>
</dbReference>
<name>A0AA41Z0G3_9HYPH</name>
<dbReference type="PANTHER" id="PTHR44591">
    <property type="entry name" value="STRESS RESPONSE REGULATOR PROTEIN 1"/>
    <property type="match status" value="1"/>
</dbReference>
<comment type="caution">
    <text evidence="6">The sequence shown here is derived from an EMBL/GenBank/DDBJ whole genome shotgun (WGS) entry which is preliminary data.</text>
</comment>
<keyword evidence="2" id="KW-0805">Transcription regulation</keyword>
<evidence type="ECO:0000256" key="4">
    <source>
        <dbReference type="PROSITE-ProRule" id="PRU00169"/>
    </source>
</evidence>
<dbReference type="Proteomes" id="UP001165667">
    <property type="component" value="Unassembled WGS sequence"/>
</dbReference>
<dbReference type="Gene3D" id="1.10.10.10">
    <property type="entry name" value="Winged helix-like DNA-binding domain superfamily/Winged helix DNA-binding domain"/>
    <property type="match status" value="1"/>
</dbReference>